<evidence type="ECO:0000313" key="2">
    <source>
        <dbReference type="Proteomes" id="UP001310022"/>
    </source>
</evidence>
<dbReference type="Proteomes" id="UP001310022">
    <property type="component" value="Unassembled WGS sequence"/>
</dbReference>
<protein>
    <submittedName>
        <fullName evidence="1">Uncharacterized protein</fullName>
    </submittedName>
</protein>
<keyword evidence="2" id="KW-1185">Reference proteome</keyword>
<reference evidence="1 2" key="1">
    <citation type="submission" date="2021-12" db="EMBL/GenBank/DDBJ databases">
        <title>Genome sequencing of bacteria with rrn-lacking chromosome and rrn-plasmid.</title>
        <authorList>
            <person name="Anda M."/>
            <person name="Iwasaki W."/>
        </authorList>
    </citation>
    <scope>NUCLEOTIDE SEQUENCE [LARGE SCALE GENOMIC DNA]</scope>
    <source>
        <strain evidence="1 2">NBRC 15940</strain>
    </source>
</reference>
<sequence length="106" mass="12568">MQLVVKADSWDALMRQSVEILKPFSACRVFKLTMDLFHAEECFVDALDDYRFMEIVEHMFSGQTVMLWNTHPKSGLEKKFEIRFRFRAKGITLYHPKYKETLLTEG</sequence>
<dbReference type="EMBL" id="BQKE01000001">
    <property type="protein sequence ID" value="GJM60476.1"/>
    <property type="molecule type" value="Genomic_DNA"/>
</dbReference>
<name>A0AAN5AKJ1_9BACT</name>
<comment type="caution">
    <text evidence="1">The sequence shown here is derived from an EMBL/GenBank/DDBJ whole genome shotgun (WGS) entry which is preliminary data.</text>
</comment>
<evidence type="ECO:0000313" key="1">
    <source>
        <dbReference type="EMBL" id="GJM60476.1"/>
    </source>
</evidence>
<organism evidence="1 2">
    <name type="scientific">Persicobacter diffluens</name>
    <dbReference type="NCBI Taxonomy" id="981"/>
    <lineage>
        <taxon>Bacteria</taxon>
        <taxon>Pseudomonadati</taxon>
        <taxon>Bacteroidota</taxon>
        <taxon>Cytophagia</taxon>
        <taxon>Cytophagales</taxon>
        <taxon>Persicobacteraceae</taxon>
        <taxon>Persicobacter</taxon>
    </lineage>
</organism>
<gene>
    <name evidence="1" type="ORF">PEDI_10280</name>
</gene>
<accession>A0AAN5AKJ1</accession>
<dbReference type="RefSeq" id="WP_338236220.1">
    <property type="nucleotide sequence ID" value="NZ_BQKE01000001.1"/>
</dbReference>
<proteinExistence type="predicted"/>
<dbReference type="AlphaFoldDB" id="A0AAN5AKJ1"/>